<feature type="transmembrane region" description="Helical" evidence="5">
    <location>
        <begin position="352"/>
        <end position="373"/>
    </location>
</feature>
<comment type="catalytic activity">
    <reaction evidence="5">
        <text>a quinone + NADH + 5 H(+)(in) = a quinol + NAD(+) + 4 H(+)(out)</text>
        <dbReference type="Rhea" id="RHEA:57888"/>
        <dbReference type="ChEBI" id="CHEBI:15378"/>
        <dbReference type="ChEBI" id="CHEBI:24646"/>
        <dbReference type="ChEBI" id="CHEBI:57540"/>
        <dbReference type="ChEBI" id="CHEBI:57945"/>
        <dbReference type="ChEBI" id="CHEBI:132124"/>
    </reaction>
</comment>
<dbReference type="AlphaFoldDB" id="A0A411YGI0"/>
<comment type="function">
    <text evidence="5">NDH-1 shuttles electrons from NADH, via FMN and iron-sulfur (Fe-S) centers, to quinones in the respiratory chain. The immediate electron acceptor for the enzyme in this species is believed to be ubiquinone. Couples the redox reaction to proton translocation (for every two electrons transferred, four hydrogen ions are translocated across the cytoplasmic membrane), and thus conserves the redox energy in a proton gradient. This subunit may bind ubiquinone.</text>
</comment>
<comment type="subunit">
    <text evidence="5">NDH-1 is composed of 14 different subunits. Subunits NuoA, H, J, K, L, M, N constitute the membrane sector of the complex.</text>
</comment>
<dbReference type="OrthoDB" id="9803734at2"/>
<keyword evidence="5" id="KW-0830">Ubiquinone</keyword>
<feature type="transmembrane region" description="Helical" evidence="5">
    <location>
        <begin position="118"/>
        <end position="139"/>
    </location>
</feature>
<dbReference type="EMBL" id="CP036402">
    <property type="protein sequence ID" value="QBI20364.1"/>
    <property type="molecule type" value="Genomic_DNA"/>
</dbReference>
<keyword evidence="5" id="KW-1278">Translocase</keyword>
<keyword evidence="2 5" id="KW-0812">Transmembrane</keyword>
<keyword evidence="4 5" id="KW-0472">Membrane</keyword>
<keyword evidence="5" id="KW-1003">Cell membrane</keyword>
<evidence type="ECO:0000256" key="3">
    <source>
        <dbReference type="ARBA" id="ARBA00022989"/>
    </source>
</evidence>
<dbReference type="PANTHER" id="PTHR11432:SF3">
    <property type="entry name" value="NADH-UBIQUINONE OXIDOREDUCTASE CHAIN 1"/>
    <property type="match status" value="1"/>
</dbReference>
<feature type="compositionally biased region" description="Basic and acidic residues" evidence="7">
    <location>
        <begin position="399"/>
        <end position="416"/>
    </location>
</feature>
<dbReference type="GO" id="GO:0009060">
    <property type="term" value="P:aerobic respiration"/>
    <property type="evidence" value="ECO:0007669"/>
    <property type="project" value="TreeGrafter"/>
</dbReference>
<dbReference type="PROSITE" id="PS00667">
    <property type="entry name" value="COMPLEX1_ND1_1"/>
    <property type="match status" value="1"/>
</dbReference>
<dbReference type="GO" id="GO:0048038">
    <property type="term" value="F:quinone binding"/>
    <property type="evidence" value="ECO:0007669"/>
    <property type="project" value="UniProtKB-KW"/>
</dbReference>
<feature type="transmembrane region" description="Helical" evidence="5">
    <location>
        <begin position="197"/>
        <end position="216"/>
    </location>
</feature>
<feature type="transmembrane region" description="Helical" evidence="5">
    <location>
        <begin position="76"/>
        <end position="98"/>
    </location>
</feature>
<dbReference type="EC" id="7.1.1.-" evidence="5"/>
<feature type="transmembrane region" description="Helical" evidence="5">
    <location>
        <begin position="282"/>
        <end position="306"/>
    </location>
</feature>
<dbReference type="Proteomes" id="UP000291469">
    <property type="component" value="Chromosome"/>
</dbReference>
<organism evidence="8 9">
    <name type="scientific">Egibacter rhizosphaerae</name>
    <dbReference type="NCBI Taxonomy" id="1670831"/>
    <lineage>
        <taxon>Bacteria</taxon>
        <taxon>Bacillati</taxon>
        <taxon>Actinomycetota</taxon>
        <taxon>Nitriliruptoria</taxon>
        <taxon>Egibacterales</taxon>
        <taxon>Egibacteraceae</taxon>
        <taxon>Egibacter</taxon>
    </lineage>
</organism>
<evidence type="ECO:0000256" key="5">
    <source>
        <dbReference type="HAMAP-Rule" id="MF_01350"/>
    </source>
</evidence>
<keyword evidence="5" id="KW-0874">Quinone</keyword>
<dbReference type="PANTHER" id="PTHR11432">
    <property type="entry name" value="NADH DEHYDROGENASE SUBUNIT 1"/>
    <property type="match status" value="1"/>
</dbReference>
<feature type="region of interest" description="Disordered" evidence="7">
    <location>
        <begin position="378"/>
        <end position="416"/>
    </location>
</feature>
<protein>
    <recommendedName>
        <fullName evidence="5">NADH-quinone oxidoreductase subunit H</fullName>
        <ecNumber evidence="5">7.1.1.-</ecNumber>
    </recommendedName>
    <alternativeName>
        <fullName evidence="5">NADH dehydrogenase I subunit H</fullName>
    </alternativeName>
    <alternativeName>
        <fullName evidence="5">NDH-1 subunit H</fullName>
    </alternativeName>
</protein>
<keyword evidence="9" id="KW-1185">Reference proteome</keyword>
<feature type="transmembrane region" description="Helical" evidence="5">
    <location>
        <begin position="245"/>
        <end position="270"/>
    </location>
</feature>
<proteinExistence type="inferred from homology"/>
<dbReference type="HAMAP" id="MF_01350">
    <property type="entry name" value="NDH1_NuoH"/>
    <property type="match status" value="1"/>
</dbReference>
<dbReference type="InterPro" id="IPR001694">
    <property type="entry name" value="NADH_UbQ_OxRdtase_su1/FPO"/>
</dbReference>
<name>A0A411YGI0_9ACTN</name>
<comment type="subcellular location">
    <subcellularLocation>
        <location evidence="5 6">Cell membrane</location>
        <topology evidence="5 6">Multi-pass membrane protein</topology>
    </subcellularLocation>
    <subcellularLocation>
        <location evidence="1">Membrane</location>
        <topology evidence="1">Multi-pass membrane protein</topology>
    </subcellularLocation>
</comment>
<reference evidence="8 9" key="1">
    <citation type="submission" date="2019-01" db="EMBL/GenBank/DDBJ databases">
        <title>Egibacter rhizosphaerae EGI 80759T.</title>
        <authorList>
            <person name="Chen D.-D."/>
            <person name="Tian Y."/>
            <person name="Jiao J.-Y."/>
            <person name="Zhang X.-T."/>
            <person name="Zhang Y.-G."/>
            <person name="Zhang Y."/>
            <person name="Xiao M."/>
            <person name="Shu W.-S."/>
            <person name="Li W.-J."/>
        </authorList>
    </citation>
    <scope>NUCLEOTIDE SEQUENCE [LARGE SCALE GENOMIC DNA]</scope>
    <source>
        <strain evidence="8 9">EGI 80759</strain>
    </source>
</reference>
<dbReference type="GO" id="GO:0016655">
    <property type="term" value="F:oxidoreductase activity, acting on NAD(P)H, quinone or similar compound as acceptor"/>
    <property type="evidence" value="ECO:0007669"/>
    <property type="project" value="UniProtKB-UniRule"/>
</dbReference>
<evidence type="ECO:0000313" key="9">
    <source>
        <dbReference type="Proteomes" id="UP000291469"/>
    </source>
</evidence>
<evidence type="ECO:0000256" key="4">
    <source>
        <dbReference type="ARBA" id="ARBA00023136"/>
    </source>
</evidence>
<evidence type="ECO:0000256" key="6">
    <source>
        <dbReference type="RuleBase" id="RU000471"/>
    </source>
</evidence>
<dbReference type="RefSeq" id="WP_131155361.1">
    <property type="nucleotide sequence ID" value="NZ_CP036402.1"/>
</dbReference>
<sequence length="416" mass="45216">MDLTDVLIALLVVLAGFGLWLTGTALTIWGERRVVAKMQTRIGPNRVGPLGILQTLADGIKLFFKEDITPEAADKFTYYVAPMLSAVVAMLTFAVIPFGGTFEVGDREVTMQIWDPEIGLLWVLAMSSLSVYGIALGGWASGSKYPLLGGVRSSAQMISYELAMGLGLAAVFIWTGTLQVSEIVEAQSGTFFGFLPAWNIGPQIFAFVLFFVAAVAETQRPPFDLPEAEGELVAGFVTEYSGAKFAMFFLGEFMQMVTMSAVTVTVFFGGPNGPLFGLEGTLLGALLAHFYFLIKTVAFVFVFIWLRGTLPRFTYNRLMDLGWKVFLPLGLLWVMLTAAIVVAQETLAQDELLFGIGVVLAVLIALLLVSMLFERRGPEPEDEDAEPTDQSALPSAAETAREAAERRGAKQIEVDV</sequence>
<evidence type="ECO:0000256" key="1">
    <source>
        <dbReference type="ARBA" id="ARBA00004141"/>
    </source>
</evidence>
<comment type="similarity">
    <text evidence="5 6">Belongs to the complex I subunit 1 family.</text>
</comment>
<evidence type="ECO:0000313" key="8">
    <source>
        <dbReference type="EMBL" id="QBI20364.1"/>
    </source>
</evidence>
<evidence type="ECO:0000256" key="7">
    <source>
        <dbReference type="SAM" id="MobiDB-lite"/>
    </source>
</evidence>
<keyword evidence="8" id="KW-0560">Oxidoreductase</keyword>
<feature type="transmembrane region" description="Helical" evidence="5">
    <location>
        <begin position="6"/>
        <end position="29"/>
    </location>
</feature>
<keyword evidence="3 5" id="KW-1133">Transmembrane helix</keyword>
<evidence type="ECO:0000256" key="2">
    <source>
        <dbReference type="ARBA" id="ARBA00022692"/>
    </source>
</evidence>
<accession>A0A411YGI0</accession>
<feature type="transmembrane region" description="Helical" evidence="5">
    <location>
        <begin position="326"/>
        <end position="346"/>
    </location>
</feature>
<gene>
    <name evidence="5 8" type="primary">nuoH</name>
    <name evidence="8" type="ORF">ER308_12850</name>
</gene>
<dbReference type="Pfam" id="PF00146">
    <property type="entry name" value="NADHdh"/>
    <property type="match status" value="1"/>
</dbReference>
<dbReference type="InterPro" id="IPR018086">
    <property type="entry name" value="NADH_UbQ_OxRdtase_su1_CS"/>
</dbReference>
<dbReference type="PROSITE" id="PS00668">
    <property type="entry name" value="COMPLEX1_ND1_2"/>
    <property type="match status" value="1"/>
</dbReference>
<dbReference type="GO" id="GO:0003954">
    <property type="term" value="F:NADH dehydrogenase activity"/>
    <property type="evidence" value="ECO:0007669"/>
    <property type="project" value="TreeGrafter"/>
</dbReference>
<dbReference type="NCBIfam" id="NF004741">
    <property type="entry name" value="PRK06076.1-2"/>
    <property type="match status" value="1"/>
</dbReference>
<dbReference type="KEGG" id="erz:ER308_12850"/>
<feature type="transmembrane region" description="Helical" evidence="5">
    <location>
        <begin position="160"/>
        <end position="177"/>
    </location>
</feature>
<keyword evidence="5 6" id="KW-0520">NAD</keyword>
<dbReference type="GO" id="GO:0005886">
    <property type="term" value="C:plasma membrane"/>
    <property type="evidence" value="ECO:0007669"/>
    <property type="project" value="UniProtKB-SubCell"/>
</dbReference>